<gene>
    <name evidence="2" type="ORF">CUD01_16760</name>
</gene>
<keyword evidence="1" id="KW-0472">Membrane</keyword>
<proteinExistence type="predicted"/>
<feature type="transmembrane region" description="Helical" evidence="1">
    <location>
        <begin position="58"/>
        <end position="83"/>
    </location>
</feature>
<evidence type="ECO:0000313" key="2">
    <source>
        <dbReference type="EMBL" id="GEA81232.1"/>
    </source>
</evidence>
<dbReference type="EMBL" id="BJLP01000024">
    <property type="protein sequence ID" value="GEA81232.1"/>
    <property type="molecule type" value="Genomic_DNA"/>
</dbReference>
<evidence type="ECO:0000313" key="3">
    <source>
        <dbReference type="Proteomes" id="UP000315842"/>
    </source>
</evidence>
<accession>A0A4Y3KBB8</accession>
<keyword evidence="1" id="KW-0812">Transmembrane</keyword>
<keyword evidence="3" id="KW-1185">Reference proteome</keyword>
<keyword evidence="1" id="KW-1133">Transmembrane helix</keyword>
<dbReference type="Proteomes" id="UP000315842">
    <property type="component" value="Unassembled WGS sequence"/>
</dbReference>
<reference evidence="2 3" key="1">
    <citation type="submission" date="2019-06" db="EMBL/GenBank/DDBJ databases">
        <title>Whole genome shotgun sequence of Cellulomonas uda NBRC 3747.</title>
        <authorList>
            <person name="Hosoyama A."/>
            <person name="Uohara A."/>
            <person name="Ohji S."/>
            <person name="Ichikawa N."/>
        </authorList>
    </citation>
    <scope>NUCLEOTIDE SEQUENCE [LARGE SCALE GENOMIC DNA]</scope>
    <source>
        <strain evidence="2 3">NBRC 3747</strain>
    </source>
</reference>
<name>A0A4Y3KBB8_CELUD</name>
<feature type="transmembrane region" description="Helical" evidence="1">
    <location>
        <begin position="21"/>
        <end position="38"/>
    </location>
</feature>
<protein>
    <submittedName>
        <fullName evidence="2">Uncharacterized protein</fullName>
    </submittedName>
</protein>
<comment type="caution">
    <text evidence="2">The sequence shown here is derived from an EMBL/GenBank/DDBJ whole genome shotgun (WGS) entry which is preliminary data.</text>
</comment>
<evidence type="ECO:0000256" key="1">
    <source>
        <dbReference type="SAM" id="Phobius"/>
    </source>
</evidence>
<sequence length="122" mass="12787">MPPAVTEVMMRSSQWKPSAGTVLWGVVILIFGVVIYLAGQQQNLRSIVLDGYDTSAGVPTMVLGAIIGLIGLVTLLIGVWQAVTNIDLASMMAARVLFDQEQAKATDAGADAKNGQPTDADA</sequence>
<dbReference type="AlphaFoldDB" id="A0A4Y3KBB8"/>
<organism evidence="2 3">
    <name type="scientific">Cellulomonas uda</name>
    <dbReference type="NCBI Taxonomy" id="1714"/>
    <lineage>
        <taxon>Bacteria</taxon>
        <taxon>Bacillati</taxon>
        <taxon>Actinomycetota</taxon>
        <taxon>Actinomycetes</taxon>
        <taxon>Micrococcales</taxon>
        <taxon>Cellulomonadaceae</taxon>
        <taxon>Cellulomonas</taxon>
    </lineage>
</organism>